<comment type="subcellular location">
    <subcellularLocation>
        <location evidence="2">Cell inner membrane</location>
        <topology evidence="2">Single-pass membrane protein</topology>
        <orientation evidence="2">Periplasmic side</orientation>
    </subcellularLocation>
</comment>
<evidence type="ECO:0000256" key="2">
    <source>
        <dbReference type="ARBA" id="ARBA00004383"/>
    </source>
</evidence>
<evidence type="ECO:0000256" key="14">
    <source>
        <dbReference type="ARBA" id="ARBA00031542"/>
    </source>
</evidence>
<name>A0ABP7N4X1_9GAMM</name>
<comment type="function">
    <text evidence="1 16">May be involved in the folding of the extracellular lipase during its passage through the periplasm.</text>
</comment>
<proteinExistence type="inferred from homology"/>
<keyword evidence="11 16" id="KW-0472">Membrane</keyword>
<evidence type="ECO:0000256" key="5">
    <source>
        <dbReference type="ARBA" id="ARBA00022475"/>
    </source>
</evidence>
<keyword evidence="5 16" id="KW-1003">Cell membrane</keyword>
<dbReference type="HAMAP" id="MF_00790">
    <property type="entry name" value="Lipase_chap"/>
    <property type="match status" value="1"/>
</dbReference>
<accession>A0ABP7N4X1</accession>
<evidence type="ECO:0000256" key="9">
    <source>
        <dbReference type="ARBA" id="ARBA00022989"/>
    </source>
</evidence>
<dbReference type="Proteomes" id="UP001501565">
    <property type="component" value="Unassembled WGS sequence"/>
</dbReference>
<keyword evidence="12 16" id="KW-0143">Chaperone</keyword>
<keyword evidence="9 16" id="KW-1133">Transmembrane helix</keyword>
<evidence type="ECO:0000313" key="17">
    <source>
        <dbReference type="EMBL" id="GAA3936961.1"/>
    </source>
</evidence>
<dbReference type="SUPFAM" id="SSF158855">
    <property type="entry name" value="Lipase chaperone-like"/>
    <property type="match status" value="1"/>
</dbReference>
<dbReference type="InterPro" id="IPR004961">
    <property type="entry name" value="Lipase_chaperone"/>
</dbReference>
<keyword evidence="18" id="KW-1185">Reference proteome</keyword>
<gene>
    <name evidence="16" type="primary">lifO</name>
    <name evidence="17" type="ORF">GCM10022277_36680</name>
</gene>
<dbReference type="RefSeq" id="WP_344800073.1">
    <property type="nucleotide sequence ID" value="NZ_BAABBN010000012.1"/>
</dbReference>
<keyword evidence="10 16" id="KW-0443">Lipid metabolism</keyword>
<keyword evidence="7 16" id="KW-0812">Transmembrane</keyword>
<evidence type="ECO:0000313" key="18">
    <source>
        <dbReference type="Proteomes" id="UP001501565"/>
    </source>
</evidence>
<comment type="similarity">
    <text evidence="3 16">Belongs to the lipase chaperone family.</text>
</comment>
<evidence type="ECO:0000256" key="13">
    <source>
        <dbReference type="ARBA" id="ARBA00030948"/>
    </source>
</evidence>
<evidence type="ECO:0000256" key="15">
    <source>
        <dbReference type="ARBA" id="ARBA00033028"/>
    </source>
</evidence>
<comment type="caution">
    <text evidence="17">The sequence shown here is derived from an EMBL/GenBank/DDBJ whole genome shotgun (WGS) entry which is preliminary data.</text>
</comment>
<keyword evidence="8 16" id="KW-0442">Lipid degradation</keyword>
<organism evidence="17 18">
    <name type="scientific">Litoribacillus peritrichatus</name>
    <dbReference type="NCBI Taxonomy" id="718191"/>
    <lineage>
        <taxon>Bacteria</taxon>
        <taxon>Pseudomonadati</taxon>
        <taxon>Pseudomonadota</taxon>
        <taxon>Gammaproteobacteria</taxon>
        <taxon>Oceanospirillales</taxon>
        <taxon>Oceanospirillaceae</taxon>
        <taxon>Litoribacillus</taxon>
    </lineage>
</organism>
<evidence type="ECO:0000256" key="3">
    <source>
        <dbReference type="ARBA" id="ARBA00010358"/>
    </source>
</evidence>
<evidence type="ECO:0000256" key="12">
    <source>
        <dbReference type="ARBA" id="ARBA00023186"/>
    </source>
</evidence>
<evidence type="ECO:0000256" key="16">
    <source>
        <dbReference type="HAMAP-Rule" id="MF_00790"/>
    </source>
</evidence>
<protein>
    <recommendedName>
        <fullName evidence="4 16">Lipase chaperone</fullName>
    </recommendedName>
    <alternativeName>
        <fullName evidence="16">Lipase activator protein</fullName>
    </alternativeName>
    <alternativeName>
        <fullName evidence="15 16">Lipase foldase</fullName>
    </alternativeName>
    <alternativeName>
        <fullName evidence="13 16">Lipase helper protein</fullName>
    </alternativeName>
    <alternativeName>
        <fullName evidence="14 16">Lipase modulator</fullName>
    </alternativeName>
</protein>
<reference evidence="18" key="1">
    <citation type="journal article" date="2019" name="Int. J. Syst. Evol. Microbiol.">
        <title>The Global Catalogue of Microorganisms (GCM) 10K type strain sequencing project: providing services to taxonomists for standard genome sequencing and annotation.</title>
        <authorList>
            <consortium name="The Broad Institute Genomics Platform"/>
            <consortium name="The Broad Institute Genome Sequencing Center for Infectious Disease"/>
            <person name="Wu L."/>
            <person name="Ma J."/>
        </authorList>
    </citation>
    <scope>NUCLEOTIDE SEQUENCE [LARGE SCALE GENOMIC DNA]</scope>
    <source>
        <strain evidence="18">JCM 17551</strain>
    </source>
</reference>
<evidence type="ECO:0000256" key="10">
    <source>
        <dbReference type="ARBA" id="ARBA00023098"/>
    </source>
</evidence>
<evidence type="ECO:0000256" key="8">
    <source>
        <dbReference type="ARBA" id="ARBA00022963"/>
    </source>
</evidence>
<dbReference type="Pfam" id="PF03280">
    <property type="entry name" value="Lipase_chap"/>
    <property type="match status" value="1"/>
</dbReference>
<evidence type="ECO:0000256" key="7">
    <source>
        <dbReference type="ARBA" id="ARBA00022692"/>
    </source>
</evidence>
<evidence type="ECO:0000256" key="11">
    <source>
        <dbReference type="ARBA" id="ARBA00023136"/>
    </source>
</evidence>
<sequence length="374" mass="42337">MNHFRPLLIASIVGLGGIVSAYQWLIHNPSHTAVSTVFTADQSSGSVLNDPLSTPEKPSTSNIEKPRFIAPNITFDTYQSSFGPLPKSLQGTQIPAAFEVDENGHLIVTASVKSVIEYFLSTIGEEPLETILARIEEFFHQQLDEPASHQAVAVLNQFIDYKKTLAEMEKNLAEDVSLSGKSSDYLTMFQYRREARMNNLSPEVYDAFFADEDKEDSYTASLIEIQKNNALTQEEKNAQAIAMEQLLPPQEQQARQAERTRENLNQTIQTARQSGASEQEIFQMRSEIYGYEAAERFAAADAKKAEWNTRFEDYRNQRSNIISNEGLSEEDKAREIQAIQSGLFNPREQRRLITLDRMADRHRINTTNTTNTEL</sequence>
<keyword evidence="6 16" id="KW-0997">Cell inner membrane</keyword>
<evidence type="ECO:0000256" key="6">
    <source>
        <dbReference type="ARBA" id="ARBA00022519"/>
    </source>
</evidence>
<evidence type="ECO:0000256" key="4">
    <source>
        <dbReference type="ARBA" id="ARBA00019692"/>
    </source>
</evidence>
<evidence type="ECO:0000256" key="1">
    <source>
        <dbReference type="ARBA" id="ARBA00003280"/>
    </source>
</evidence>
<dbReference type="EMBL" id="BAABBN010000012">
    <property type="protein sequence ID" value="GAA3936961.1"/>
    <property type="molecule type" value="Genomic_DNA"/>
</dbReference>